<evidence type="ECO:0000313" key="2">
    <source>
        <dbReference type="EMBL" id="OAE21757.1"/>
    </source>
</evidence>
<feature type="compositionally biased region" description="Basic and acidic residues" evidence="1">
    <location>
        <begin position="63"/>
        <end position="89"/>
    </location>
</feature>
<gene>
    <name evidence="2" type="ORF">AXG93_1160s1130</name>
</gene>
<evidence type="ECO:0000256" key="1">
    <source>
        <dbReference type="SAM" id="MobiDB-lite"/>
    </source>
</evidence>
<reference evidence="2" key="1">
    <citation type="submission" date="2016-03" db="EMBL/GenBank/DDBJ databases">
        <title>Mechanisms controlling the formation of the plant cell surface in tip-growing cells are functionally conserved among land plants.</title>
        <authorList>
            <person name="Honkanen S."/>
            <person name="Jones V.A."/>
            <person name="Morieri G."/>
            <person name="Champion C."/>
            <person name="Hetherington A.J."/>
            <person name="Kelly S."/>
            <person name="Saint-Marcoux D."/>
            <person name="Proust H."/>
            <person name="Prescott H."/>
            <person name="Dolan L."/>
        </authorList>
    </citation>
    <scope>NUCLEOTIDE SEQUENCE [LARGE SCALE GENOMIC DNA]</scope>
    <source>
        <tissue evidence="2">Whole gametophyte</tissue>
    </source>
</reference>
<comment type="caution">
    <text evidence="2">The sequence shown here is derived from an EMBL/GenBank/DDBJ whole genome shotgun (WGS) entry which is preliminary data.</text>
</comment>
<name>A0A176VMB9_MARPO</name>
<evidence type="ECO:0000313" key="3">
    <source>
        <dbReference type="Proteomes" id="UP000077202"/>
    </source>
</evidence>
<feature type="region of interest" description="Disordered" evidence="1">
    <location>
        <begin position="53"/>
        <end position="139"/>
    </location>
</feature>
<sequence length="139" mass="15022">MSTVAFYAVQMSTRRPLHSSSFCLLPTSPSYFCALTLHKILLHTMAPSILPSSYLSTSYGTEGEGKVGSDNKDKDDGKDKGDRNDKGEGKDDEDKDCTSTGYKGRNPCKNKSTLGISAPPHTPKSPTSPKKFPPPSYTS</sequence>
<dbReference type="Proteomes" id="UP000077202">
    <property type="component" value="Unassembled WGS sequence"/>
</dbReference>
<dbReference type="EMBL" id="LVLJ01003345">
    <property type="protein sequence ID" value="OAE21757.1"/>
    <property type="molecule type" value="Genomic_DNA"/>
</dbReference>
<dbReference type="AlphaFoldDB" id="A0A176VMB9"/>
<proteinExistence type="predicted"/>
<accession>A0A176VMB9</accession>
<keyword evidence="3" id="KW-1185">Reference proteome</keyword>
<protein>
    <submittedName>
        <fullName evidence="2">Uncharacterized protein</fullName>
    </submittedName>
</protein>
<organism evidence="2 3">
    <name type="scientific">Marchantia polymorpha subsp. ruderalis</name>
    <dbReference type="NCBI Taxonomy" id="1480154"/>
    <lineage>
        <taxon>Eukaryota</taxon>
        <taxon>Viridiplantae</taxon>
        <taxon>Streptophyta</taxon>
        <taxon>Embryophyta</taxon>
        <taxon>Marchantiophyta</taxon>
        <taxon>Marchantiopsida</taxon>
        <taxon>Marchantiidae</taxon>
        <taxon>Marchantiales</taxon>
        <taxon>Marchantiaceae</taxon>
        <taxon>Marchantia</taxon>
    </lineage>
</organism>